<name>A0A1E5XVW2_9HYPH</name>
<evidence type="ECO:0000256" key="1">
    <source>
        <dbReference type="SAM" id="SignalP"/>
    </source>
</evidence>
<keyword evidence="3" id="KW-1185">Reference proteome</keyword>
<feature type="signal peptide" evidence="1">
    <location>
        <begin position="1"/>
        <end position="23"/>
    </location>
</feature>
<evidence type="ECO:0000313" key="2">
    <source>
        <dbReference type="EMBL" id="OEO32704.1"/>
    </source>
</evidence>
<dbReference type="EMBL" id="LAJE02000060">
    <property type="protein sequence ID" value="OEO32704.1"/>
    <property type="molecule type" value="Genomic_DNA"/>
</dbReference>
<dbReference type="AlphaFoldDB" id="A0A1E5XVW2"/>
<evidence type="ECO:0000313" key="3">
    <source>
        <dbReference type="Proteomes" id="UP000095463"/>
    </source>
</evidence>
<sequence>MTIVKLGIAALAATVALVGAASALDLKIAPPGPGKLVPTNVQLGIISPPNNICPGNGKLTAWVETNKPGTINILLVKKGGAVGGPYAVTTVKGANGIVMGSYTQNLVINNPVDAEYRVVIAGTPIQSNWVPLVAEC</sequence>
<feature type="chain" id="PRO_5009190593" evidence="1">
    <location>
        <begin position="24"/>
        <end position="136"/>
    </location>
</feature>
<protein>
    <submittedName>
        <fullName evidence="2">Uncharacterized protein</fullName>
    </submittedName>
</protein>
<dbReference type="OrthoDB" id="8480283at2"/>
<reference evidence="2 3" key="1">
    <citation type="journal article" date="2015" name="Genome Announc.">
        <title>Genome Assemblies of Three Soil-Associated Devosia species: D. insulae, D. limi, and D. soli.</title>
        <authorList>
            <person name="Hassan Y.I."/>
            <person name="Lepp D."/>
            <person name="Zhou T."/>
        </authorList>
    </citation>
    <scope>NUCLEOTIDE SEQUENCE [LARGE SCALE GENOMIC DNA]</scope>
    <source>
        <strain evidence="2 3">DS-56</strain>
    </source>
</reference>
<proteinExistence type="predicted"/>
<keyword evidence="1" id="KW-0732">Signal</keyword>
<dbReference type="Proteomes" id="UP000095463">
    <property type="component" value="Unassembled WGS sequence"/>
</dbReference>
<organism evidence="2 3">
    <name type="scientific">Devosia insulae DS-56</name>
    <dbReference type="NCBI Taxonomy" id="1116389"/>
    <lineage>
        <taxon>Bacteria</taxon>
        <taxon>Pseudomonadati</taxon>
        <taxon>Pseudomonadota</taxon>
        <taxon>Alphaproteobacteria</taxon>
        <taxon>Hyphomicrobiales</taxon>
        <taxon>Devosiaceae</taxon>
        <taxon>Devosia</taxon>
    </lineage>
</organism>
<accession>A0A1E5XVW2</accession>
<comment type="caution">
    <text evidence="2">The sequence shown here is derived from an EMBL/GenBank/DDBJ whole genome shotgun (WGS) entry which is preliminary data.</text>
</comment>
<dbReference type="RefSeq" id="WP_069908172.1">
    <property type="nucleotide sequence ID" value="NZ_LAJE02000060.1"/>
</dbReference>
<gene>
    <name evidence="2" type="ORF">VW23_010325</name>
</gene>